<evidence type="ECO:0000313" key="2">
    <source>
        <dbReference type="EMBL" id="QOR56858.1"/>
    </source>
</evidence>
<proteinExistence type="predicted"/>
<name>A0A7M1RRC5_9CAUD</name>
<evidence type="ECO:0000259" key="1">
    <source>
        <dbReference type="Pfam" id="PF24243"/>
    </source>
</evidence>
<dbReference type="GeneID" id="65130777"/>
<dbReference type="Pfam" id="PF24243">
    <property type="entry name" value="Phage_tail_C"/>
    <property type="match status" value="1"/>
</dbReference>
<dbReference type="KEGG" id="vg:65130777"/>
<dbReference type="EMBL" id="MT774397">
    <property type="protein sequence ID" value="QOR56858.1"/>
    <property type="molecule type" value="Genomic_DNA"/>
</dbReference>
<evidence type="ECO:0000313" key="3">
    <source>
        <dbReference type="Proteomes" id="UP000593741"/>
    </source>
</evidence>
<sequence>MKENINFKASVTAPDPKEVNYWIDLKEDPTGAVIKVYKNSGWAPISGDTEVIEQLEEKINNKADKSDTYNKKLVDAKVASVYRVRGTVANFDSLPEVAVIGDVYNVDDTGANYVCISADPAEWDKLSETVDLTNCISSEVVNNIVTMTQAEYNALPNKNSKTLYLIYE</sequence>
<reference evidence="2 3" key="1">
    <citation type="submission" date="2020-07" db="EMBL/GenBank/DDBJ databases">
        <title>Taxonomic proposal: Crassvirales, a new order of highly abundant and diverse bacterial viruses.</title>
        <authorList>
            <person name="Shkoporov A.N."/>
            <person name="Stockdale S.R."/>
            <person name="Guerin E."/>
            <person name="Ross R.P."/>
            <person name="Hill C."/>
        </authorList>
    </citation>
    <scope>NUCLEOTIDE SEQUENCE [LARGE SCALE GENOMIC DNA]</scope>
</reference>
<dbReference type="RefSeq" id="YP_010112310.1">
    <property type="nucleotide sequence ID" value="NC_055890.1"/>
</dbReference>
<dbReference type="Proteomes" id="UP000593741">
    <property type="component" value="Genome"/>
</dbReference>
<accession>A0A7M1RRC5</accession>
<organism evidence="2 3">
    <name type="scientific">uncultured phage cr56_1</name>
    <dbReference type="NCBI Taxonomy" id="2772081"/>
    <lineage>
        <taxon>Viruses</taxon>
        <taxon>Duplodnaviria</taxon>
        <taxon>Heunggongvirae</taxon>
        <taxon>Uroviricota</taxon>
        <taxon>Caudoviricetes</taxon>
        <taxon>Crassvirales</taxon>
        <taxon>Suoliviridae</taxon>
        <taxon>Loutivirinae</taxon>
        <taxon>Buchavirus</taxon>
        <taxon>Buchavirus faecalis</taxon>
    </lineage>
</organism>
<protein>
    <recommendedName>
        <fullName evidence="1">Minor tail protein gp31 C-terminal domain-containing protein</fullName>
    </recommendedName>
</protein>
<keyword evidence="3" id="KW-1185">Reference proteome</keyword>
<dbReference type="InterPro" id="IPR056923">
    <property type="entry name" value="Minor_tail_gp31_C"/>
</dbReference>
<feature type="domain" description="Minor tail protein gp31 C-terminal" evidence="1">
    <location>
        <begin position="143"/>
        <end position="167"/>
    </location>
</feature>